<protein>
    <submittedName>
        <fullName evidence="1">Uncharacterized protein</fullName>
    </submittedName>
</protein>
<dbReference type="RefSeq" id="WP_074571642.1">
    <property type="nucleotide sequence ID" value="NZ_FNJQ01000006.1"/>
</dbReference>
<dbReference type="OrthoDB" id="8239791at2"/>
<dbReference type="Proteomes" id="UP000182412">
    <property type="component" value="Unassembled WGS sequence"/>
</dbReference>
<dbReference type="EMBL" id="FNJQ01000006">
    <property type="protein sequence ID" value="SDP08325.1"/>
    <property type="molecule type" value="Genomic_DNA"/>
</dbReference>
<name>A0A1H0PUI4_SELRU</name>
<proteinExistence type="predicted"/>
<dbReference type="AlphaFoldDB" id="A0A1H0PUI4"/>
<sequence length="84" mass="10076">MKMLELRGKLNEKKVPSDMYSLDGWTPFEKMCIEKMGGEWHVCCSEKGSKNGLKIFKREDDACEYFYKCVMWDFNAYLEWKNKQ</sequence>
<evidence type="ECO:0000313" key="1">
    <source>
        <dbReference type="EMBL" id="SDP08325.1"/>
    </source>
</evidence>
<gene>
    <name evidence="1" type="ORF">SAMN05216366_1068</name>
</gene>
<organism evidence="1 2">
    <name type="scientific">Selenomonas ruminantium</name>
    <dbReference type="NCBI Taxonomy" id="971"/>
    <lineage>
        <taxon>Bacteria</taxon>
        <taxon>Bacillati</taxon>
        <taxon>Bacillota</taxon>
        <taxon>Negativicutes</taxon>
        <taxon>Selenomonadales</taxon>
        <taxon>Selenomonadaceae</taxon>
        <taxon>Selenomonas</taxon>
    </lineage>
</organism>
<accession>A0A1H0PUI4</accession>
<reference evidence="1 2" key="1">
    <citation type="submission" date="2016-10" db="EMBL/GenBank/DDBJ databases">
        <authorList>
            <person name="de Groot N.N."/>
        </authorList>
    </citation>
    <scope>NUCLEOTIDE SEQUENCE [LARGE SCALE GENOMIC DNA]</scope>
    <source>
        <strain evidence="1 2">S137</strain>
    </source>
</reference>
<evidence type="ECO:0000313" key="2">
    <source>
        <dbReference type="Proteomes" id="UP000182412"/>
    </source>
</evidence>